<reference evidence="3" key="1">
    <citation type="submission" date="2023-04" db="EMBL/GenBank/DDBJ databases">
        <title>Genome dynamics across the evolutionary transition to endosymbiosis.</title>
        <authorList>
            <person name="Siozios S."/>
            <person name="Nadal-Jimenez P."/>
            <person name="Azagi T."/>
            <person name="Sprong H."/>
            <person name="Frost C.L."/>
            <person name="Parratt S.R."/>
            <person name="Taylor G."/>
            <person name="Brettell L."/>
            <person name="Lew K.C."/>
            <person name="Croft L."/>
            <person name="King K.C."/>
            <person name="Brockhurst M.A."/>
            <person name="Hypsa V."/>
            <person name="Novakova E."/>
            <person name="Darby A.C."/>
            <person name="Hurst G.D.D."/>
        </authorList>
    </citation>
    <scope>NUCLEOTIDE SEQUENCE</scope>
    <source>
        <strain evidence="3">AIh</strain>
    </source>
</reference>
<accession>A0AA95K8M9</accession>
<proteinExistence type="predicted"/>
<dbReference type="Pfam" id="PF18668">
    <property type="entry name" value="Tail_spike_N"/>
    <property type="match status" value="1"/>
</dbReference>
<name>A0AA95K8M9_9GAMM</name>
<evidence type="ECO:0000259" key="2">
    <source>
        <dbReference type="Pfam" id="PF21882"/>
    </source>
</evidence>
<dbReference type="Gene3D" id="2.10.10.80">
    <property type="match status" value="1"/>
</dbReference>
<feature type="domain" description="Tail spike TSP1/Gp66 N-terminal" evidence="1">
    <location>
        <begin position="219"/>
        <end position="272"/>
    </location>
</feature>
<evidence type="ECO:0000313" key="3">
    <source>
        <dbReference type="EMBL" id="WGL96498.1"/>
    </source>
</evidence>
<evidence type="ECO:0008006" key="5">
    <source>
        <dbReference type="Google" id="ProtNLM"/>
    </source>
</evidence>
<dbReference type="AlphaFoldDB" id="A0AA95K8M9"/>
<dbReference type="RefSeq" id="WP_280629981.1">
    <property type="nucleotide sequence ID" value="NZ_CP123498.1"/>
</dbReference>
<dbReference type="Gene3D" id="2.60.40.3940">
    <property type="match status" value="1"/>
</dbReference>
<dbReference type="Pfam" id="PF21882">
    <property type="entry name" value="Gp53-like_C"/>
    <property type="match status" value="1"/>
</dbReference>
<gene>
    <name evidence="3" type="ORF">QE207_08150</name>
</gene>
<dbReference type="InterPro" id="IPR054075">
    <property type="entry name" value="Gp53-like_C"/>
</dbReference>
<evidence type="ECO:0000259" key="1">
    <source>
        <dbReference type="Pfam" id="PF18668"/>
    </source>
</evidence>
<dbReference type="InterPro" id="IPR040775">
    <property type="entry name" value="Tail_spike_N"/>
</dbReference>
<protein>
    <recommendedName>
        <fullName evidence="5">Phage tail protein</fullName>
    </recommendedName>
</protein>
<dbReference type="Proteomes" id="UP001177597">
    <property type="component" value="Chromosome"/>
</dbReference>
<organism evidence="3 4">
    <name type="scientific">Arsenophonus nasoniae</name>
    <name type="common">son-killer infecting Nasonia vitripennis</name>
    <dbReference type="NCBI Taxonomy" id="638"/>
    <lineage>
        <taxon>Bacteria</taxon>
        <taxon>Pseudomonadati</taxon>
        <taxon>Pseudomonadota</taxon>
        <taxon>Gammaproteobacteria</taxon>
        <taxon>Enterobacterales</taxon>
        <taxon>Morganellaceae</taxon>
        <taxon>Arsenophonus</taxon>
    </lineage>
</organism>
<sequence length="542" mass="59804">MTVVTEVNSNEYIGNGVTTEFDYKFRVFSDEHLVVTVTDSNGDNERKLTLNSDYTVTGVNSDKGGKIILKSPLVNGNKLLIARDLPAKQEVSFRNQGRFYAEIHENAFDYLTMLIQRVLGNLSLFLKRPSMLSNYFDAKNYRVSNISQPKSDNDAVNFGLMKSAIRDKDVRSLRVNDIDIPVLPDVATRKNKQIGFDANGKPILLDPSQTGALGYVLVDSFEKGFEITARYQALHYEKEGGYYRWDGQLPKLVAKNSTPESTGGIKVGAWMRIVLDSYTKAETDDKFVKLVDTRGVTVAGLNITYGNPRLSFKTTKDNSMVDFVLDPDSKTLNIDGVKSGVGLEYRVQVPKSNGTLALTNNPTVVTVPKLYVTNTTSNGELELTAANKNAWILGANNTDQRLFAVKRGSPDFTVYFPIKAGVLALQGDNYTKSEVDSKLATAKWTASKSTNGWMKDPSTGVIIQWGRVARSNSSRNSFPIAFPSTLAGMGLANFNSNSNLSEMYAPNIMDANNSGFTMRQTKVTTGSNASPFTDMRWIAIGW</sequence>
<feature type="domain" description="Putative tail fiber protein gp53-like C-terminal" evidence="2">
    <location>
        <begin position="458"/>
        <end position="542"/>
    </location>
</feature>
<dbReference type="EMBL" id="CP123498">
    <property type="protein sequence ID" value="WGL96498.1"/>
    <property type="molecule type" value="Genomic_DNA"/>
</dbReference>
<evidence type="ECO:0000313" key="4">
    <source>
        <dbReference type="Proteomes" id="UP001177597"/>
    </source>
</evidence>